<evidence type="ECO:0000313" key="3">
    <source>
        <dbReference type="Proteomes" id="UP001358614"/>
    </source>
</evidence>
<accession>A0AAX4KS43</accession>
<proteinExistence type="predicted"/>
<dbReference type="KEGG" id="ker:91105993"/>
<sequence length="242" mass="27967">MIGTGPPVKKSTPESISSPKSDEKNVHPFHRYGDIQLISKDNMILMADSRRLSDVSWHMGYEVGKALSNGMQIEMDGWSSETISLFLDLINVSKPSEPTAELPVLFELATFCQDNELDNEEINELLRESMVKAARIDNRQWSLLLFTNEVIRAPLEWQLAKSALRIMTKETFLHPIIFDTKKKEFVRLGFWRAFDELPKRWQRQLIRSTFLVPDEQADGTMMNDVRMTTDWEKVADQFDPAE</sequence>
<dbReference type="Proteomes" id="UP001358614">
    <property type="component" value="Chromosome 2"/>
</dbReference>
<keyword evidence="3" id="KW-1185">Reference proteome</keyword>
<feature type="region of interest" description="Disordered" evidence="1">
    <location>
        <begin position="1"/>
        <end position="27"/>
    </location>
</feature>
<name>A0AAX4KS43_9TREE</name>
<dbReference type="RefSeq" id="XP_066087039.1">
    <property type="nucleotide sequence ID" value="XM_066230942.1"/>
</dbReference>
<dbReference type="EMBL" id="CP144090">
    <property type="protein sequence ID" value="WWD09072.1"/>
    <property type="molecule type" value="Genomic_DNA"/>
</dbReference>
<gene>
    <name evidence="2" type="ORF">V865_007192</name>
</gene>
<evidence type="ECO:0000256" key="1">
    <source>
        <dbReference type="SAM" id="MobiDB-lite"/>
    </source>
</evidence>
<reference evidence="2 3" key="1">
    <citation type="submission" date="2024-01" db="EMBL/GenBank/DDBJ databases">
        <title>Comparative genomics of Cryptococcus and Kwoniella reveals pathogenesis evolution and contrasting modes of karyotype evolution via chromosome fusion or intercentromeric recombination.</title>
        <authorList>
            <person name="Coelho M.A."/>
            <person name="David-Palma M."/>
            <person name="Shea T."/>
            <person name="Bowers K."/>
            <person name="McGinley-Smith S."/>
            <person name="Mohammad A.W."/>
            <person name="Gnirke A."/>
            <person name="Yurkov A.M."/>
            <person name="Nowrousian M."/>
            <person name="Sun S."/>
            <person name="Cuomo C.A."/>
            <person name="Heitman J."/>
        </authorList>
    </citation>
    <scope>NUCLEOTIDE SEQUENCE [LARGE SCALE GENOMIC DNA]</scope>
    <source>
        <strain evidence="2 3">PYCC6329</strain>
    </source>
</reference>
<dbReference type="AlphaFoldDB" id="A0AAX4KS43"/>
<dbReference type="GeneID" id="91105993"/>
<evidence type="ECO:0000313" key="2">
    <source>
        <dbReference type="EMBL" id="WWD09072.1"/>
    </source>
</evidence>
<organism evidence="2 3">
    <name type="scientific">Kwoniella europaea PYCC6329</name>
    <dbReference type="NCBI Taxonomy" id="1423913"/>
    <lineage>
        <taxon>Eukaryota</taxon>
        <taxon>Fungi</taxon>
        <taxon>Dikarya</taxon>
        <taxon>Basidiomycota</taxon>
        <taxon>Agaricomycotina</taxon>
        <taxon>Tremellomycetes</taxon>
        <taxon>Tremellales</taxon>
        <taxon>Cryptococcaceae</taxon>
        <taxon>Kwoniella</taxon>
    </lineage>
</organism>
<evidence type="ECO:0008006" key="4">
    <source>
        <dbReference type="Google" id="ProtNLM"/>
    </source>
</evidence>
<protein>
    <recommendedName>
        <fullName evidence="4">BTB domain-containing protein</fullName>
    </recommendedName>
</protein>